<accession>A0A8T2PAJ8</accession>
<dbReference type="AlphaFoldDB" id="A0A8T2PAJ8"/>
<dbReference type="Proteomes" id="UP000824540">
    <property type="component" value="Unassembled WGS sequence"/>
</dbReference>
<comment type="caution">
    <text evidence="1">The sequence shown here is derived from an EMBL/GenBank/DDBJ whole genome shotgun (WGS) entry which is preliminary data.</text>
</comment>
<keyword evidence="2" id="KW-1185">Reference proteome</keyword>
<reference evidence="1" key="1">
    <citation type="thesis" date="2021" institute="BYU ScholarsArchive" country="Provo, UT, USA">
        <title>Applications of and Algorithms for Genome Assembly and Genomic Analyses with an Emphasis on Marine Teleosts.</title>
        <authorList>
            <person name="Pickett B.D."/>
        </authorList>
    </citation>
    <scope>NUCLEOTIDE SEQUENCE</scope>
    <source>
        <strain evidence="1">HI-2016</strain>
    </source>
</reference>
<dbReference type="EMBL" id="JAFBMS010000011">
    <property type="protein sequence ID" value="KAG9348241.1"/>
    <property type="molecule type" value="Genomic_DNA"/>
</dbReference>
<name>A0A8T2PAJ8_9TELE</name>
<evidence type="ECO:0000313" key="1">
    <source>
        <dbReference type="EMBL" id="KAG9348241.1"/>
    </source>
</evidence>
<sequence>MLEVPLGVIMSYTVLRALWGTGGTCLGSDSRTRCDSESELILKKAVCVSAGQAKMLVCTVDTDSALTPPFHWKICIDGSPVTLWVCGVELQLLEQRMHSVPCHRISLKNDLPVWLQVTVQATLPHRGFTCRGFDSSLLEVLKSLRYAHILALGGRKFCGFFHIVGWGGGSEPLTPTMFRHVPSQVEPLWAMLQNRSACVTCCYGQASARAAPEACST</sequence>
<evidence type="ECO:0000313" key="2">
    <source>
        <dbReference type="Proteomes" id="UP000824540"/>
    </source>
</evidence>
<organism evidence="1 2">
    <name type="scientific">Albula glossodonta</name>
    <name type="common">roundjaw bonefish</name>
    <dbReference type="NCBI Taxonomy" id="121402"/>
    <lineage>
        <taxon>Eukaryota</taxon>
        <taxon>Metazoa</taxon>
        <taxon>Chordata</taxon>
        <taxon>Craniata</taxon>
        <taxon>Vertebrata</taxon>
        <taxon>Euteleostomi</taxon>
        <taxon>Actinopterygii</taxon>
        <taxon>Neopterygii</taxon>
        <taxon>Teleostei</taxon>
        <taxon>Albuliformes</taxon>
        <taxon>Albulidae</taxon>
        <taxon>Albula</taxon>
    </lineage>
</organism>
<gene>
    <name evidence="1" type="ORF">JZ751_001976</name>
</gene>
<protein>
    <submittedName>
        <fullName evidence="1">Uncharacterized protein</fullName>
    </submittedName>
</protein>
<proteinExistence type="predicted"/>